<evidence type="ECO:0000313" key="2">
    <source>
        <dbReference type="EMBL" id="KII67423.1"/>
    </source>
</evidence>
<organism evidence="2 3">
    <name type="scientific">Thelohanellus kitauei</name>
    <name type="common">Myxosporean</name>
    <dbReference type="NCBI Taxonomy" id="669202"/>
    <lineage>
        <taxon>Eukaryota</taxon>
        <taxon>Metazoa</taxon>
        <taxon>Cnidaria</taxon>
        <taxon>Myxozoa</taxon>
        <taxon>Myxosporea</taxon>
        <taxon>Bivalvulida</taxon>
        <taxon>Platysporina</taxon>
        <taxon>Myxobolidae</taxon>
        <taxon>Thelohanellus</taxon>
    </lineage>
</organism>
<name>A0A0C2JDW8_THEKT</name>
<protein>
    <submittedName>
        <fullName evidence="2">OV-16 antigen</fullName>
    </submittedName>
</protein>
<sequence>MPPERFPSLLEENNKERIAMHDSIKNGGMMTRHLIGPLILLSVLCLIRAQKDDVVRDDYYSQLVGDAQEGTVEVEYRGKRVRFGATINPANADSEPHLSWEASSDDKYTMVMTDLDAPRREWYHWLIYDVPGNDLTGGKTLIEYMPPSPPFGTGKHRYLFLIHKQEGPLQINESKIAADDSKGRSRRDSKEFASRNKLDEPIAVGMFLAENTKKTN</sequence>
<evidence type="ECO:0000256" key="1">
    <source>
        <dbReference type="SAM" id="MobiDB-lite"/>
    </source>
</evidence>
<proteinExistence type="predicted"/>
<dbReference type="InterPro" id="IPR008914">
    <property type="entry name" value="PEBP"/>
</dbReference>
<dbReference type="SUPFAM" id="SSF49777">
    <property type="entry name" value="PEBP-like"/>
    <property type="match status" value="1"/>
</dbReference>
<dbReference type="PANTHER" id="PTHR11362:SF82">
    <property type="entry name" value="PHOSPHATIDYLETHANOLAMINE-BINDING PROTEIN 4"/>
    <property type="match status" value="1"/>
</dbReference>
<evidence type="ECO:0000313" key="3">
    <source>
        <dbReference type="Proteomes" id="UP000031668"/>
    </source>
</evidence>
<dbReference type="InterPro" id="IPR036610">
    <property type="entry name" value="PEBP-like_sf"/>
</dbReference>
<comment type="caution">
    <text evidence="2">The sequence shown here is derived from an EMBL/GenBank/DDBJ whole genome shotgun (WGS) entry which is preliminary data.</text>
</comment>
<dbReference type="AlphaFoldDB" id="A0A0C2JDW8"/>
<dbReference type="CDD" id="cd00866">
    <property type="entry name" value="PEBP_euk"/>
    <property type="match status" value="1"/>
</dbReference>
<dbReference type="PANTHER" id="PTHR11362">
    <property type="entry name" value="PHOSPHATIDYLETHANOLAMINE-BINDING PROTEIN"/>
    <property type="match status" value="1"/>
</dbReference>
<dbReference type="InterPro" id="IPR035810">
    <property type="entry name" value="PEBP_euk"/>
</dbReference>
<dbReference type="OrthoDB" id="6020926at2759"/>
<dbReference type="Proteomes" id="UP000031668">
    <property type="component" value="Unassembled WGS sequence"/>
</dbReference>
<keyword evidence="3" id="KW-1185">Reference proteome</keyword>
<feature type="compositionally biased region" description="Basic and acidic residues" evidence="1">
    <location>
        <begin position="176"/>
        <end position="197"/>
    </location>
</feature>
<accession>A0A0C2JDW8</accession>
<dbReference type="OMA" id="EMLHWLV"/>
<reference evidence="2 3" key="1">
    <citation type="journal article" date="2014" name="Genome Biol. Evol.">
        <title>The genome of the myxosporean Thelohanellus kitauei shows adaptations to nutrient acquisition within its fish host.</title>
        <authorList>
            <person name="Yang Y."/>
            <person name="Xiong J."/>
            <person name="Zhou Z."/>
            <person name="Huo F."/>
            <person name="Miao W."/>
            <person name="Ran C."/>
            <person name="Liu Y."/>
            <person name="Zhang J."/>
            <person name="Feng J."/>
            <person name="Wang M."/>
            <person name="Wang M."/>
            <person name="Wang L."/>
            <person name="Yao B."/>
        </authorList>
    </citation>
    <scope>NUCLEOTIDE SEQUENCE [LARGE SCALE GENOMIC DNA]</scope>
    <source>
        <strain evidence="2">Wuqing</strain>
    </source>
</reference>
<dbReference type="EMBL" id="JWZT01003185">
    <property type="protein sequence ID" value="KII67423.1"/>
    <property type="molecule type" value="Genomic_DNA"/>
</dbReference>
<gene>
    <name evidence="2" type="ORF">RF11_07808</name>
</gene>
<dbReference type="Gene3D" id="3.90.280.10">
    <property type="entry name" value="PEBP-like"/>
    <property type="match status" value="1"/>
</dbReference>
<feature type="region of interest" description="Disordered" evidence="1">
    <location>
        <begin position="171"/>
        <end position="197"/>
    </location>
</feature>
<dbReference type="Pfam" id="PF01161">
    <property type="entry name" value="PBP"/>
    <property type="match status" value="1"/>
</dbReference>